<evidence type="ECO:0000256" key="2">
    <source>
        <dbReference type="ARBA" id="ARBA00022723"/>
    </source>
</evidence>
<keyword evidence="3" id="KW-0460">Magnesium</keyword>
<dbReference type="PROSITE" id="PS00444">
    <property type="entry name" value="POLYPRENYL_SYNTHASE_2"/>
    <property type="match status" value="1"/>
</dbReference>
<gene>
    <name evidence="5" type="ORF">LY89DRAFT_590404</name>
</gene>
<dbReference type="GO" id="GO:0043386">
    <property type="term" value="P:mycotoxin biosynthetic process"/>
    <property type="evidence" value="ECO:0007669"/>
    <property type="project" value="UniProtKB-ARBA"/>
</dbReference>
<sequence length="297" mass="33268">IIMEPYDYVSALPSKGLRKGLLDALNSWYCLPEKPLAAIEKIVDIEDGSSERRGKPASHIIFGASKTINSADFMMITCLEKVSLLENKACLAAYIEEMKEIYVGQGLDLHWTHHSTPPTKDQYFLSIKQKTGGLLRLMARLMHACSIDTRSSSAIATDASDSLAKINQLMIMIGRYFQIRDDYKDVVSAKDDIVSGIQADLDQGNFILPLLHLLSQQKTIHSTQLLSLIQAREEVKGMSLAMKGHILDMLENAGSLEYTRKALEKLYEEILGKLKDIESDFRGENAELRHILAKIKL</sequence>
<keyword evidence="2" id="KW-0479">Metal-binding</keyword>
<dbReference type="PANTHER" id="PTHR12001:SF72">
    <property type="entry name" value="THIJ_PFPI FAMILY PROTEIN (AFU_ORTHOLOGUE AFUA_3G01210)-RELATED"/>
    <property type="match status" value="1"/>
</dbReference>
<feature type="non-terminal residue" evidence="5">
    <location>
        <position position="1"/>
    </location>
</feature>
<dbReference type="InterPro" id="IPR008949">
    <property type="entry name" value="Isoprenoid_synthase_dom_sf"/>
</dbReference>
<dbReference type="EMBL" id="KQ947421">
    <property type="protein sequence ID" value="KUJ13672.1"/>
    <property type="molecule type" value="Genomic_DNA"/>
</dbReference>
<reference evidence="5 6" key="1">
    <citation type="submission" date="2015-10" db="EMBL/GenBank/DDBJ databases">
        <title>Full genome of DAOMC 229536 Phialocephala scopiformis, a fungal endophyte of spruce producing the potent anti-insectan compound rugulosin.</title>
        <authorList>
            <consortium name="DOE Joint Genome Institute"/>
            <person name="Walker A.K."/>
            <person name="Frasz S.L."/>
            <person name="Seifert K.A."/>
            <person name="Miller J.D."/>
            <person name="Mondo S.J."/>
            <person name="Labutti K."/>
            <person name="Lipzen A."/>
            <person name="Dockter R."/>
            <person name="Kennedy M."/>
            <person name="Grigoriev I.V."/>
            <person name="Spatafora J.W."/>
        </authorList>
    </citation>
    <scope>NUCLEOTIDE SEQUENCE [LARGE SCALE GENOMIC DNA]</scope>
    <source>
        <strain evidence="5 6">CBS 120377</strain>
    </source>
</reference>
<dbReference type="InParanoid" id="A0A194X1E6"/>
<dbReference type="AlphaFoldDB" id="A0A194X1E6"/>
<dbReference type="STRING" id="149040.A0A194X1E6"/>
<dbReference type="Pfam" id="PF00348">
    <property type="entry name" value="polyprenyl_synt"/>
    <property type="match status" value="1"/>
</dbReference>
<evidence type="ECO:0000256" key="3">
    <source>
        <dbReference type="ARBA" id="ARBA00022842"/>
    </source>
</evidence>
<comment type="similarity">
    <text evidence="4">Belongs to the FPP/GGPP synthase family.</text>
</comment>
<evidence type="ECO:0000313" key="5">
    <source>
        <dbReference type="EMBL" id="KUJ13672.1"/>
    </source>
</evidence>
<dbReference type="OrthoDB" id="6921389at2759"/>
<dbReference type="GO" id="GO:0008299">
    <property type="term" value="P:isoprenoid biosynthetic process"/>
    <property type="evidence" value="ECO:0007669"/>
    <property type="project" value="InterPro"/>
</dbReference>
<dbReference type="Proteomes" id="UP000070700">
    <property type="component" value="Unassembled WGS sequence"/>
</dbReference>
<evidence type="ECO:0000256" key="4">
    <source>
        <dbReference type="RuleBase" id="RU004466"/>
    </source>
</evidence>
<proteinExistence type="inferred from homology"/>
<keyword evidence="6" id="KW-1185">Reference proteome</keyword>
<name>A0A194X1E6_MOLSC</name>
<dbReference type="InterPro" id="IPR033749">
    <property type="entry name" value="Polyprenyl_synt_CS"/>
</dbReference>
<accession>A0A194X1E6</accession>
<dbReference type="GO" id="GO:0046872">
    <property type="term" value="F:metal ion binding"/>
    <property type="evidence" value="ECO:0007669"/>
    <property type="project" value="UniProtKB-KW"/>
</dbReference>
<keyword evidence="1 4" id="KW-0808">Transferase</keyword>
<evidence type="ECO:0000313" key="6">
    <source>
        <dbReference type="Proteomes" id="UP000070700"/>
    </source>
</evidence>
<dbReference type="KEGG" id="psco:LY89DRAFT_590404"/>
<protein>
    <submittedName>
        <fullName evidence="5">Terpenoid synthase</fullName>
    </submittedName>
</protein>
<dbReference type="GeneID" id="28819320"/>
<dbReference type="InterPro" id="IPR000092">
    <property type="entry name" value="Polyprenyl_synt"/>
</dbReference>
<dbReference type="GO" id="GO:0004659">
    <property type="term" value="F:prenyltransferase activity"/>
    <property type="evidence" value="ECO:0007669"/>
    <property type="project" value="InterPro"/>
</dbReference>
<organism evidence="5 6">
    <name type="scientific">Mollisia scopiformis</name>
    <name type="common">Conifer needle endophyte fungus</name>
    <name type="synonym">Phialocephala scopiformis</name>
    <dbReference type="NCBI Taxonomy" id="149040"/>
    <lineage>
        <taxon>Eukaryota</taxon>
        <taxon>Fungi</taxon>
        <taxon>Dikarya</taxon>
        <taxon>Ascomycota</taxon>
        <taxon>Pezizomycotina</taxon>
        <taxon>Leotiomycetes</taxon>
        <taxon>Helotiales</taxon>
        <taxon>Mollisiaceae</taxon>
        <taxon>Mollisia</taxon>
    </lineage>
</organism>
<dbReference type="RefSeq" id="XP_018068027.1">
    <property type="nucleotide sequence ID" value="XM_018209594.1"/>
</dbReference>
<dbReference type="GO" id="GO:0046165">
    <property type="term" value="P:alcohol biosynthetic process"/>
    <property type="evidence" value="ECO:0007669"/>
    <property type="project" value="UniProtKB-ARBA"/>
</dbReference>
<dbReference type="Gene3D" id="1.10.600.10">
    <property type="entry name" value="Farnesyl Diphosphate Synthase"/>
    <property type="match status" value="1"/>
</dbReference>
<dbReference type="SUPFAM" id="SSF48576">
    <property type="entry name" value="Terpenoid synthases"/>
    <property type="match status" value="1"/>
</dbReference>
<evidence type="ECO:0000256" key="1">
    <source>
        <dbReference type="ARBA" id="ARBA00022679"/>
    </source>
</evidence>
<dbReference type="PANTHER" id="PTHR12001">
    <property type="entry name" value="GERANYLGERANYL PYROPHOSPHATE SYNTHASE"/>
    <property type="match status" value="1"/>
</dbReference>